<dbReference type="PROSITE" id="PS50157">
    <property type="entry name" value="ZINC_FINGER_C2H2_2"/>
    <property type="match status" value="2"/>
</dbReference>
<dbReference type="Pfam" id="PF04082">
    <property type="entry name" value="Fungal_trans"/>
    <property type="match status" value="1"/>
</dbReference>
<dbReference type="Gene3D" id="3.30.160.60">
    <property type="entry name" value="Classic Zinc Finger"/>
    <property type="match status" value="1"/>
</dbReference>
<name>A0A395N9H4_TRIAR</name>
<dbReference type="SUPFAM" id="SSF57667">
    <property type="entry name" value="beta-beta-alpha zinc fingers"/>
    <property type="match status" value="1"/>
</dbReference>
<protein>
    <submittedName>
        <fullName evidence="9">C2h2 type zinc finger domain-containing</fullName>
    </submittedName>
</protein>
<comment type="caution">
    <text evidence="9">The sequence shown here is derived from an EMBL/GenBank/DDBJ whole genome shotgun (WGS) entry which is preliminary data.</text>
</comment>
<keyword evidence="4" id="KW-0804">Transcription</keyword>
<organism evidence="9 10">
    <name type="scientific">Trichoderma arundinaceum</name>
    <dbReference type="NCBI Taxonomy" id="490622"/>
    <lineage>
        <taxon>Eukaryota</taxon>
        <taxon>Fungi</taxon>
        <taxon>Dikarya</taxon>
        <taxon>Ascomycota</taxon>
        <taxon>Pezizomycotina</taxon>
        <taxon>Sordariomycetes</taxon>
        <taxon>Hypocreomycetidae</taxon>
        <taxon>Hypocreales</taxon>
        <taxon>Hypocreaceae</taxon>
        <taxon>Trichoderma</taxon>
    </lineage>
</organism>
<dbReference type="EMBL" id="PXOA01000774">
    <property type="protein sequence ID" value="RFU72780.1"/>
    <property type="molecule type" value="Genomic_DNA"/>
</dbReference>
<dbReference type="Proteomes" id="UP000266272">
    <property type="component" value="Unassembled WGS sequence"/>
</dbReference>
<feature type="compositionally biased region" description="Low complexity" evidence="7">
    <location>
        <begin position="190"/>
        <end position="226"/>
    </location>
</feature>
<proteinExistence type="predicted"/>
<evidence type="ECO:0000256" key="4">
    <source>
        <dbReference type="ARBA" id="ARBA00023163"/>
    </source>
</evidence>
<dbReference type="CDD" id="cd12148">
    <property type="entry name" value="fungal_TF_MHR"/>
    <property type="match status" value="1"/>
</dbReference>
<feature type="domain" description="C2H2-type" evidence="8">
    <location>
        <begin position="18"/>
        <end position="45"/>
    </location>
</feature>
<dbReference type="PANTHER" id="PTHR47660">
    <property type="entry name" value="TRANSCRIPTION FACTOR WITH C2H2 AND ZN(2)-CYS(6) DNA BINDING DOMAIN (EUROFUNG)-RELATED-RELATED"/>
    <property type="match status" value="1"/>
</dbReference>
<sequence>MESSGAQSAAPQTIVAMWSCEECSVAFGNPHGLERHLRIHAEQAEQDRIERANMERENTETRNSYHCPHCAEIFQFMDHLAEHVLIHFVLNPEDLRQGENTCGRCLHKRRPCNGASPCGWCIREASIERCLPAASQGALEVAPEVTSNIAPREVPLEDPREGPLEAPHKVPLEAPREVPLESPREVPLEAPQMAPASAPASVAPSEAGSRQPSGSSTPTSDTSDPMEIAVVNGNMDEEDEDVEMTVTLDPYIRRNGASWLDFPVSSETHRGLDGQIAAGAGNNAATLGFSASIVLSSSQGPANTGPPEWPTSSNQISTASSAAMNGMWILFRESCIPPADSEQYRSLLPAIELLRYLVDQFFLGWHKVQPAFHPASWNFNRAPMELLGAMACIGSLMVGDRKTAHQISLRCIELLNLMVETLPPDSGSMGYLAAVCLHQTYLLGSADEHVHEYIFRVRAFVINNLAGRDLLGGSFPRYFTRLQNPSLQDAWIMFIKREQYNRVAWLAFEHDCVTGLIADQPHLVYPENLPPRLPCADALWDAPNAEAWAMLQSRSPYGFQGPPLLDVLNHAVSHTLLSEHISPWSKRLCAHIFERSLENVVRERKPCGFAQIFGLELGVDSSEGERTKLIWAMSFLGKSIEAHTPLSTADLVNSTSISLMRRYSHFTTRPRIMDLTIKLARLAASPSPPSSRTSLRLAQGELIEQLAENPYYSRENVWHAGQMFRITRDNVAFTPSDCLRIFMAYLFVLAFIKYGPPSLKDVPATEPFRVDAWPCSDNDAEMWLQAGGPVQLGSCTRIQPRCCTKQLMREVLQSLYRFQGWGVSERLYNILIHFNNLDVINES</sequence>
<evidence type="ECO:0000256" key="5">
    <source>
        <dbReference type="ARBA" id="ARBA00023242"/>
    </source>
</evidence>
<gene>
    <name evidence="9" type="ORF">TARUN_9484</name>
</gene>
<evidence type="ECO:0000259" key="8">
    <source>
        <dbReference type="PROSITE" id="PS50157"/>
    </source>
</evidence>
<evidence type="ECO:0000256" key="7">
    <source>
        <dbReference type="SAM" id="MobiDB-lite"/>
    </source>
</evidence>
<dbReference type="PANTHER" id="PTHR47660:SF2">
    <property type="entry name" value="TRANSCRIPTION FACTOR WITH C2H2 AND ZN(2)-CYS(6) DNA BINDING DOMAIN (EUROFUNG)"/>
    <property type="match status" value="1"/>
</dbReference>
<keyword evidence="10" id="KW-1185">Reference proteome</keyword>
<feature type="region of interest" description="Disordered" evidence="7">
    <location>
        <begin position="150"/>
        <end position="226"/>
    </location>
</feature>
<accession>A0A395N9H4</accession>
<dbReference type="GO" id="GO:0008270">
    <property type="term" value="F:zinc ion binding"/>
    <property type="evidence" value="ECO:0007669"/>
    <property type="project" value="UniProtKB-KW"/>
</dbReference>
<dbReference type="OrthoDB" id="1405595at2759"/>
<feature type="domain" description="C2H2-type" evidence="8">
    <location>
        <begin position="65"/>
        <end position="92"/>
    </location>
</feature>
<dbReference type="InterPro" id="IPR007219">
    <property type="entry name" value="XnlR_reg_dom"/>
</dbReference>
<evidence type="ECO:0000256" key="3">
    <source>
        <dbReference type="ARBA" id="ARBA00023015"/>
    </source>
</evidence>
<keyword evidence="3" id="KW-0805">Transcription regulation</keyword>
<feature type="compositionally biased region" description="Basic and acidic residues" evidence="7">
    <location>
        <begin position="154"/>
        <end position="187"/>
    </location>
</feature>
<keyword evidence="2" id="KW-0862">Zinc</keyword>
<dbReference type="InterPro" id="IPR013087">
    <property type="entry name" value="Znf_C2H2_type"/>
</dbReference>
<reference evidence="9 10" key="1">
    <citation type="journal article" date="2018" name="PLoS Pathog.">
        <title>Evolution of structural diversity of trichothecenes, a family of toxins produced by plant pathogenic and entomopathogenic fungi.</title>
        <authorList>
            <person name="Proctor R.H."/>
            <person name="McCormick S.P."/>
            <person name="Kim H.S."/>
            <person name="Cardoza R.E."/>
            <person name="Stanley A.M."/>
            <person name="Lindo L."/>
            <person name="Kelly A."/>
            <person name="Brown D.W."/>
            <person name="Lee T."/>
            <person name="Vaughan M.M."/>
            <person name="Alexander N.J."/>
            <person name="Busman M."/>
            <person name="Gutierrez S."/>
        </authorList>
    </citation>
    <scope>NUCLEOTIDE SEQUENCE [LARGE SCALE GENOMIC DNA]</scope>
    <source>
        <strain evidence="9 10">IBT 40837</strain>
    </source>
</reference>
<dbReference type="Pfam" id="PF00096">
    <property type="entry name" value="zf-C2H2"/>
    <property type="match status" value="1"/>
</dbReference>
<evidence type="ECO:0000313" key="10">
    <source>
        <dbReference type="Proteomes" id="UP000266272"/>
    </source>
</evidence>
<keyword evidence="6" id="KW-0863">Zinc-finger</keyword>
<evidence type="ECO:0000313" key="9">
    <source>
        <dbReference type="EMBL" id="RFU72780.1"/>
    </source>
</evidence>
<keyword evidence="1" id="KW-0479">Metal-binding</keyword>
<evidence type="ECO:0000256" key="2">
    <source>
        <dbReference type="ARBA" id="ARBA00022833"/>
    </source>
</evidence>
<dbReference type="AlphaFoldDB" id="A0A395N9H4"/>
<dbReference type="GO" id="GO:0003677">
    <property type="term" value="F:DNA binding"/>
    <property type="evidence" value="ECO:0007669"/>
    <property type="project" value="InterPro"/>
</dbReference>
<evidence type="ECO:0000256" key="6">
    <source>
        <dbReference type="PROSITE-ProRule" id="PRU00042"/>
    </source>
</evidence>
<keyword evidence="5" id="KW-0539">Nucleus</keyword>
<dbReference type="PROSITE" id="PS00028">
    <property type="entry name" value="ZINC_FINGER_C2H2_1"/>
    <property type="match status" value="2"/>
</dbReference>
<dbReference type="InterPro" id="IPR036236">
    <property type="entry name" value="Znf_C2H2_sf"/>
</dbReference>
<dbReference type="SMART" id="SM00355">
    <property type="entry name" value="ZnF_C2H2"/>
    <property type="match status" value="2"/>
</dbReference>
<dbReference type="STRING" id="490622.A0A395N9H4"/>
<evidence type="ECO:0000256" key="1">
    <source>
        <dbReference type="ARBA" id="ARBA00022723"/>
    </source>
</evidence>
<dbReference type="GO" id="GO:0006351">
    <property type="term" value="P:DNA-templated transcription"/>
    <property type="evidence" value="ECO:0007669"/>
    <property type="project" value="InterPro"/>
</dbReference>